<name>A0A517MQ64_9BACT</name>
<reference evidence="2 3" key="1">
    <citation type="submission" date="2019-02" db="EMBL/GenBank/DDBJ databases">
        <title>Deep-cultivation of Planctomycetes and their phenomic and genomic characterization uncovers novel biology.</title>
        <authorList>
            <person name="Wiegand S."/>
            <person name="Jogler M."/>
            <person name="Boedeker C."/>
            <person name="Pinto D."/>
            <person name="Vollmers J."/>
            <person name="Rivas-Marin E."/>
            <person name="Kohn T."/>
            <person name="Peeters S.H."/>
            <person name="Heuer A."/>
            <person name="Rast P."/>
            <person name="Oberbeckmann S."/>
            <person name="Bunk B."/>
            <person name="Jeske O."/>
            <person name="Meyerdierks A."/>
            <person name="Storesund J.E."/>
            <person name="Kallscheuer N."/>
            <person name="Luecker S."/>
            <person name="Lage O.M."/>
            <person name="Pohl T."/>
            <person name="Merkel B.J."/>
            <person name="Hornburger P."/>
            <person name="Mueller R.-W."/>
            <person name="Bruemmer F."/>
            <person name="Labrenz M."/>
            <person name="Spormann A.M."/>
            <person name="Op den Camp H."/>
            <person name="Overmann J."/>
            <person name="Amann R."/>
            <person name="Jetten M.S.M."/>
            <person name="Mascher T."/>
            <person name="Medema M.H."/>
            <person name="Devos D.P."/>
            <person name="Kaster A.-K."/>
            <person name="Ovreas L."/>
            <person name="Rohde M."/>
            <person name="Galperin M.Y."/>
            <person name="Jogler C."/>
        </authorList>
    </citation>
    <scope>NUCLEOTIDE SEQUENCE [LARGE SCALE GENOMIC DNA]</scope>
    <source>
        <strain evidence="2 3">HG15A2</strain>
    </source>
</reference>
<sequence length="78" mass="8389">MWFRKPKTESSDAPVPDAAAHAEAKQNPNGYVYAMDGIEDSNGAVPPERIRGCWKVGERGKITGGFIPNPNHQPLGSA</sequence>
<feature type="region of interest" description="Disordered" evidence="1">
    <location>
        <begin position="1"/>
        <end position="24"/>
    </location>
</feature>
<dbReference type="OrthoDB" id="798764at2"/>
<gene>
    <name evidence="2" type="ORF">HG15A2_02800</name>
</gene>
<evidence type="ECO:0000313" key="3">
    <source>
        <dbReference type="Proteomes" id="UP000319852"/>
    </source>
</evidence>
<accession>A0A517MQ64</accession>
<evidence type="ECO:0000313" key="2">
    <source>
        <dbReference type="EMBL" id="QDS97021.1"/>
    </source>
</evidence>
<keyword evidence="3" id="KW-1185">Reference proteome</keyword>
<dbReference type="Proteomes" id="UP000319852">
    <property type="component" value="Chromosome"/>
</dbReference>
<protein>
    <submittedName>
        <fullName evidence="2">Uncharacterized protein</fullName>
    </submittedName>
</protein>
<proteinExistence type="predicted"/>
<feature type="compositionally biased region" description="Low complexity" evidence="1">
    <location>
        <begin position="11"/>
        <end position="21"/>
    </location>
</feature>
<evidence type="ECO:0000256" key="1">
    <source>
        <dbReference type="SAM" id="MobiDB-lite"/>
    </source>
</evidence>
<dbReference type="EMBL" id="CP036263">
    <property type="protein sequence ID" value="QDS97021.1"/>
    <property type="molecule type" value="Genomic_DNA"/>
</dbReference>
<dbReference type="KEGG" id="amob:HG15A2_02800"/>
<feature type="compositionally biased region" description="Basic and acidic residues" evidence="1">
    <location>
        <begin position="1"/>
        <end position="10"/>
    </location>
</feature>
<dbReference type="AlphaFoldDB" id="A0A517MQ64"/>
<dbReference type="RefSeq" id="WP_145057072.1">
    <property type="nucleotide sequence ID" value="NZ_CP036263.1"/>
</dbReference>
<organism evidence="2 3">
    <name type="scientific">Adhaeretor mobilis</name>
    <dbReference type="NCBI Taxonomy" id="1930276"/>
    <lineage>
        <taxon>Bacteria</taxon>
        <taxon>Pseudomonadati</taxon>
        <taxon>Planctomycetota</taxon>
        <taxon>Planctomycetia</taxon>
        <taxon>Pirellulales</taxon>
        <taxon>Lacipirellulaceae</taxon>
        <taxon>Adhaeretor</taxon>
    </lineage>
</organism>